<gene>
    <name evidence="2" type="ORF">MEDL_25902</name>
</gene>
<dbReference type="EMBL" id="CAJPWZ010001281">
    <property type="protein sequence ID" value="CAG2211910.1"/>
    <property type="molecule type" value="Genomic_DNA"/>
</dbReference>
<proteinExistence type="predicted"/>
<dbReference type="InterPro" id="IPR016197">
    <property type="entry name" value="Chromo-like_dom_sf"/>
</dbReference>
<dbReference type="Proteomes" id="UP000683360">
    <property type="component" value="Unassembled WGS sequence"/>
</dbReference>
<evidence type="ECO:0000259" key="1">
    <source>
        <dbReference type="PROSITE" id="PS50013"/>
    </source>
</evidence>
<organism evidence="2 3">
    <name type="scientific">Mytilus edulis</name>
    <name type="common">Blue mussel</name>
    <dbReference type="NCBI Taxonomy" id="6550"/>
    <lineage>
        <taxon>Eukaryota</taxon>
        <taxon>Metazoa</taxon>
        <taxon>Spiralia</taxon>
        <taxon>Lophotrochozoa</taxon>
        <taxon>Mollusca</taxon>
        <taxon>Bivalvia</taxon>
        <taxon>Autobranchia</taxon>
        <taxon>Pteriomorphia</taxon>
        <taxon>Mytilida</taxon>
        <taxon>Mytiloidea</taxon>
        <taxon>Mytilidae</taxon>
        <taxon>Mytilinae</taxon>
        <taxon>Mytilus</taxon>
    </lineage>
</organism>
<dbReference type="InterPro" id="IPR000953">
    <property type="entry name" value="Chromo/chromo_shadow_dom"/>
</dbReference>
<dbReference type="CDD" id="cd00024">
    <property type="entry name" value="CD_CSD"/>
    <property type="match status" value="1"/>
</dbReference>
<dbReference type="SUPFAM" id="SSF54160">
    <property type="entry name" value="Chromo domain-like"/>
    <property type="match status" value="1"/>
</dbReference>
<keyword evidence="3" id="KW-1185">Reference proteome</keyword>
<comment type="caution">
    <text evidence="2">The sequence shown here is derived from an EMBL/GenBank/DDBJ whole genome shotgun (WGS) entry which is preliminary data.</text>
</comment>
<accession>A0A8S3RTW0</accession>
<dbReference type="Gene3D" id="2.40.50.40">
    <property type="match status" value="1"/>
</dbReference>
<dbReference type="AlphaFoldDB" id="A0A8S3RTW0"/>
<name>A0A8S3RTW0_MYTED</name>
<protein>
    <recommendedName>
        <fullName evidence="1">Chromo domain-containing protein</fullName>
    </recommendedName>
</protein>
<dbReference type="Pfam" id="PF00385">
    <property type="entry name" value="Chromo"/>
    <property type="match status" value="1"/>
</dbReference>
<sequence length="383" mass="43852">MGDKSDLQMPEKKSYSTIQGLEMSDFRGKLEANSTSKTLIKLDPDFIHVSSEALDVSTEADDLSDFLEVSSVSGQPLFSTSYNSSTAIDIKWQGYKEEENTWEPSDNIPNILINKFEKFGRCDISGDVIRSKIINGTRMIEVKWNLDNDKKSRENTWVSSSSVDLIDERDGIENPICNTSKGKKISCKNSCIFAQLGYTELNYYKDIVGQTSSIESCNCGAPETLHHFLLECPCYENEREDMLHQIFKEEFRTEFPNKFESIPAHFGQLEFRESLVRSLLDVGSLEKKHESFACTPSFNENSNRLRYRKEVEADTKITIENANQMMNNMGTVKLFDGHNIKEPMDPKTDFGENNLEQCCEKEELDDSETQKERTRLFKNILND</sequence>
<evidence type="ECO:0000313" key="3">
    <source>
        <dbReference type="Proteomes" id="UP000683360"/>
    </source>
</evidence>
<evidence type="ECO:0000313" key="2">
    <source>
        <dbReference type="EMBL" id="CAG2211910.1"/>
    </source>
</evidence>
<dbReference type="PROSITE" id="PS50013">
    <property type="entry name" value="CHROMO_2"/>
    <property type="match status" value="1"/>
</dbReference>
<feature type="domain" description="Chromo" evidence="1">
    <location>
        <begin position="90"/>
        <end position="119"/>
    </location>
</feature>
<dbReference type="InterPro" id="IPR023780">
    <property type="entry name" value="Chromo_domain"/>
</dbReference>
<reference evidence="2" key="1">
    <citation type="submission" date="2021-03" db="EMBL/GenBank/DDBJ databases">
        <authorList>
            <person name="Bekaert M."/>
        </authorList>
    </citation>
    <scope>NUCLEOTIDE SEQUENCE</scope>
</reference>
<dbReference type="OrthoDB" id="7382669at2759"/>